<feature type="coiled-coil region" evidence="1">
    <location>
        <begin position="640"/>
        <end position="702"/>
    </location>
</feature>
<evidence type="ECO:0000313" key="3">
    <source>
        <dbReference type="EMBL" id="PNW74590.1"/>
    </source>
</evidence>
<dbReference type="Gramene" id="PNW74590">
    <property type="protein sequence ID" value="PNW74590"/>
    <property type="gene ID" value="CHLRE_12g491450v5"/>
</dbReference>
<dbReference type="Proteomes" id="UP000006906">
    <property type="component" value="Chromosome 12"/>
</dbReference>
<dbReference type="AlphaFoldDB" id="A0A2K3D231"/>
<keyword evidence="4" id="KW-1185">Reference proteome</keyword>
<keyword evidence="1" id="KW-0175">Coiled coil</keyword>
<proteinExistence type="predicted"/>
<feature type="compositionally biased region" description="Low complexity" evidence="2">
    <location>
        <begin position="176"/>
        <end position="190"/>
    </location>
</feature>
<dbReference type="RefSeq" id="XP_042918013.1">
    <property type="nucleotide sequence ID" value="XM_043067923.1"/>
</dbReference>
<feature type="compositionally biased region" description="Polar residues" evidence="2">
    <location>
        <begin position="347"/>
        <end position="356"/>
    </location>
</feature>
<feature type="compositionally biased region" description="Low complexity" evidence="2">
    <location>
        <begin position="359"/>
        <end position="377"/>
    </location>
</feature>
<feature type="compositionally biased region" description="Low complexity" evidence="2">
    <location>
        <begin position="146"/>
        <end position="156"/>
    </location>
</feature>
<dbReference type="InParanoid" id="A0A2K3D231"/>
<feature type="compositionally biased region" description="Low complexity" evidence="2">
    <location>
        <begin position="786"/>
        <end position="806"/>
    </location>
</feature>
<dbReference type="Gene3D" id="1.25.70.10">
    <property type="entry name" value="Transcription termination factor 3, mitochondrial"/>
    <property type="match status" value="1"/>
</dbReference>
<feature type="compositionally biased region" description="Low complexity" evidence="2">
    <location>
        <begin position="327"/>
        <end position="336"/>
    </location>
</feature>
<feature type="region of interest" description="Disordered" evidence="2">
    <location>
        <begin position="736"/>
        <end position="885"/>
    </location>
</feature>
<feature type="compositionally biased region" description="Acidic residues" evidence="2">
    <location>
        <begin position="744"/>
        <end position="755"/>
    </location>
</feature>
<evidence type="ECO:0000256" key="1">
    <source>
        <dbReference type="SAM" id="Coils"/>
    </source>
</evidence>
<name>A0A2K3D231_CHLRE</name>
<dbReference type="STRING" id="3055.A0A2K3D231"/>
<gene>
    <name evidence="3" type="ORF">CHLRE_12g491450v5</name>
</gene>
<accession>A0A2K3D231</accession>
<feature type="region of interest" description="Disordered" evidence="2">
    <location>
        <begin position="302"/>
        <end position="398"/>
    </location>
</feature>
<feature type="region of interest" description="Disordered" evidence="2">
    <location>
        <begin position="216"/>
        <end position="265"/>
    </location>
</feature>
<evidence type="ECO:0000256" key="2">
    <source>
        <dbReference type="SAM" id="MobiDB-lite"/>
    </source>
</evidence>
<feature type="compositionally biased region" description="Pro residues" evidence="2">
    <location>
        <begin position="378"/>
        <end position="393"/>
    </location>
</feature>
<organism evidence="3 4">
    <name type="scientific">Chlamydomonas reinhardtii</name>
    <name type="common">Chlamydomonas smithii</name>
    <dbReference type="NCBI Taxonomy" id="3055"/>
    <lineage>
        <taxon>Eukaryota</taxon>
        <taxon>Viridiplantae</taxon>
        <taxon>Chlorophyta</taxon>
        <taxon>core chlorophytes</taxon>
        <taxon>Chlorophyceae</taxon>
        <taxon>CS clade</taxon>
        <taxon>Chlamydomonadales</taxon>
        <taxon>Chlamydomonadaceae</taxon>
        <taxon>Chlamydomonas</taxon>
    </lineage>
</organism>
<evidence type="ECO:0000313" key="4">
    <source>
        <dbReference type="Proteomes" id="UP000006906"/>
    </source>
</evidence>
<feature type="region of interest" description="Disordered" evidence="2">
    <location>
        <begin position="146"/>
        <end position="190"/>
    </location>
</feature>
<dbReference type="OrthoDB" id="546307at2759"/>
<sequence>MFASGRPLLHGSSSGGIICATPCASGPKRSFPAASSASAGPYSCPLRHATSSRLLDGGCWTPRSAAGANSPSAVESNASTLAGTALLTAQGLVNSYNGASRPTHVIDLPGSATATGHRDQAEPFLSWEHTDPQELAHTLDVRVPSAASASTSLAPPDDSVNGVSPSHTAEPALAHQQQQQQHTVSVAGGAATAAASSRSAEAGSLGSAHAAASQAAAVNGGWTPEDAPRPLPADSDAPQPEASTSAPAEATTRQRRKGATGRRAGSAAAAAASLSSTDAVADAAAGVGGGSNGAEAAVAAATVVRRGRGRPRSTTAPTTPPEALGSAQQDQPPAEAEAIDAEDVDGSGSQSALQRTRQLEPNQSQLQPQQQQQQARRGPPPRPRLKPPPPPQSWPDYPYTRRAAASAVTPGDEAAAKLEALFQCVLHAPRLPARLLRFLRRSVPGGPAAALPLVTESVEGLSDVLGREMAMYLIRRRPWVVTVPAASIVPRMEVVRRLLGLAPPGVLDLLRKNPNLLRLEPAVLRGRYEALHRSTGFDAAQVRALVHKYPLILNFHPESVESAALALRRLCSARPSWAANHSVLSPSQFAAFLRDRVQVLLRLEYLLLTGGGGGCTLRDIIKTSNNSFKRTHSGFRNWMFERLQRLRERLARARAAAAAEGRLMSAEAAAEVEEAATREYEQEETARLVRELSQRRQEQRAELVRRDAQSRATIEERIRQERWAQAQAAGQELGSELGAVGGSDGDDDDEEDEAEAGQRRRGRAGDYWAGDGEDEAEAERRRQQQYREQQAVLRQRYQQQQYMQQRAGGGPYGARPRGDGSGDYLAAVTPGRHAWSRPGAKVPEAQPPRQRQYPGGAGGGRYPQGPGAWDPQSPRGQPRPDGGRW</sequence>
<dbReference type="InterPro" id="IPR038538">
    <property type="entry name" value="MTERF_sf"/>
</dbReference>
<protein>
    <submittedName>
        <fullName evidence="3">Uncharacterized protein</fullName>
    </submittedName>
</protein>
<dbReference type="GeneID" id="66055424"/>
<feature type="compositionally biased region" description="Low complexity" evidence="2">
    <location>
        <begin position="237"/>
        <end position="251"/>
    </location>
</feature>
<dbReference type="KEGG" id="cre:CHLRE_12g491450v5"/>
<dbReference type="EMBL" id="CM008973">
    <property type="protein sequence ID" value="PNW74590.1"/>
    <property type="molecule type" value="Genomic_DNA"/>
</dbReference>
<reference evidence="3 4" key="1">
    <citation type="journal article" date="2007" name="Science">
        <title>The Chlamydomonas genome reveals the evolution of key animal and plant functions.</title>
        <authorList>
            <person name="Merchant S.S."/>
            <person name="Prochnik S.E."/>
            <person name="Vallon O."/>
            <person name="Harris E.H."/>
            <person name="Karpowicz S.J."/>
            <person name="Witman G.B."/>
            <person name="Terry A."/>
            <person name="Salamov A."/>
            <person name="Fritz-Laylin L.K."/>
            <person name="Marechal-Drouard L."/>
            <person name="Marshall W.F."/>
            <person name="Qu L.H."/>
            <person name="Nelson D.R."/>
            <person name="Sanderfoot A.A."/>
            <person name="Spalding M.H."/>
            <person name="Kapitonov V.V."/>
            <person name="Ren Q."/>
            <person name="Ferris P."/>
            <person name="Lindquist E."/>
            <person name="Shapiro H."/>
            <person name="Lucas S.M."/>
            <person name="Grimwood J."/>
            <person name="Schmutz J."/>
            <person name="Cardol P."/>
            <person name="Cerutti H."/>
            <person name="Chanfreau G."/>
            <person name="Chen C.L."/>
            <person name="Cognat V."/>
            <person name="Croft M.T."/>
            <person name="Dent R."/>
            <person name="Dutcher S."/>
            <person name="Fernandez E."/>
            <person name="Fukuzawa H."/>
            <person name="Gonzalez-Ballester D."/>
            <person name="Gonzalez-Halphen D."/>
            <person name="Hallmann A."/>
            <person name="Hanikenne M."/>
            <person name="Hippler M."/>
            <person name="Inwood W."/>
            <person name="Jabbari K."/>
            <person name="Kalanon M."/>
            <person name="Kuras R."/>
            <person name="Lefebvre P.A."/>
            <person name="Lemaire S.D."/>
            <person name="Lobanov A.V."/>
            <person name="Lohr M."/>
            <person name="Manuell A."/>
            <person name="Meier I."/>
            <person name="Mets L."/>
            <person name="Mittag M."/>
            <person name="Mittelmeier T."/>
            <person name="Moroney J.V."/>
            <person name="Moseley J."/>
            <person name="Napoli C."/>
            <person name="Nedelcu A.M."/>
            <person name="Niyogi K."/>
            <person name="Novoselov S.V."/>
            <person name="Paulsen I.T."/>
            <person name="Pazour G."/>
            <person name="Purton S."/>
            <person name="Ral J.P."/>
            <person name="Riano-Pachon D.M."/>
            <person name="Riekhof W."/>
            <person name="Rymarquis L."/>
            <person name="Schroda M."/>
            <person name="Stern D."/>
            <person name="Umen J."/>
            <person name="Willows R."/>
            <person name="Wilson N."/>
            <person name="Zimmer S.L."/>
            <person name="Allmer J."/>
            <person name="Balk J."/>
            <person name="Bisova K."/>
            <person name="Chen C.J."/>
            <person name="Elias M."/>
            <person name="Gendler K."/>
            <person name="Hauser C."/>
            <person name="Lamb M.R."/>
            <person name="Ledford H."/>
            <person name="Long J.C."/>
            <person name="Minagawa J."/>
            <person name="Page M.D."/>
            <person name="Pan J."/>
            <person name="Pootakham W."/>
            <person name="Roje S."/>
            <person name="Rose A."/>
            <person name="Stahlberg E."/>
            <person name="Terauchi A.M."/>
            <person name="Yang P."/>
            <person name="Ball S."/>
            <person name="Bowler C."/>
            <person name="Dieckmann C.L."/>
            <person name="Gladyshev V.N."/>
            <person name="Green P."/>
            <person name="Jorgensen R."/>
            <person name="Mayfield S."/>
            <person name="Mueller-Roeber B."/>
            <person name="Rajamani S."/>
            <person name="Sayre R.T."/>
            <person name="Brokstein P."/>
            <person name="Dubchak I."/>
            <person name="Goodstein D."/>
            <person name="Hornick L."/>
            <person name="Huang Y.W."/>
            <person name="Jhaveri J."/>
            <person name="Luo Y."/>
            <person name="Martinez D."/>
            <person name="Ngau W.C."/>
            <person name="Otillar B."/>
            <person name="Poliakov A."/>
            <person name="Porter A."/>
            <person name="Szajkowski L."/>
            <person name="Werner G."/>
            <person name="Zhou K."/>
            <person name="Grigoriev I.V."/>
            <person name="Rokhsar D.S."/>
            <person name="Grossman A.R."/>
        </authorList>
    </citation>
    <scope>NUCLEOTIDE SEQUENCE [LARGE SCALE GENOMIC DNA]</scope>
    <source>
        <strain evidence="4">CC-503</strain>
    </source>
</reference>